<protein>
    <submittedName>
        <fullName evidence="1">Uncharacterized protein</fullName>
    </submittedName>
</protein>
<gene>
    <name evidence="1" type="primary">P0650H04.37</name>
</gene>
<dbReference type="Proteomes" id="UP000000763">
    <property type="component" value="Chromosome 9"/>
</dbReference>
<dbReference type="AlphaFoldDB" id="Q6ES47"/>
<reference evidence="2" key="1">
    <citation type="journal article" date="2005" name="Nature">
        <title>The map-based sequence of the rice genome.</title>
        <authorList>
            <consortium name="International rice genome sequencing project (IRGSP)"/>
            <person name="Matsumoto T."/>
            <person name="Wu J."/>
            <person name="Kanamori H."/>
            <person name="Katayose Y."/>
            <person name="Fujisawa M."/>
            <person name="Namiki N."/>
            <person name="Mizuno H."/>
            <person name="Yamamoto K."/>
            <person name="Antonio B.A."/>
            <person name="Baba T."/>
            <person name="Sakata K."/>
            <person name="Nagamura Y."/>
            <person name="Aoki H."/>
            <person name="Arikawa K."/>
            <person name="Arita K."/>
            <person name="Bito T."/>
            <person name="Chiden Y."/>
            <person name="Fujitsuka N."/>
            <person name="Fukunaka R."/>
            <person name="Hamada M."/>
            <person name="Harada C."/>
            <person name="Hayashi A."/>
            <person name="Hijishita S."/>
            <person name="Honda M."/>
            <person name="Hosokawa S."/>
            <person name="Ichikawa Y."/>
            <person name="Idonuma A."/>
            <person name="Iijima M."/>
            <person name="Ikeda M."/>
            <person name="Ikeno M."/>
            <person name="Ito K."/>
            <person name="Ito S."/>
            <person name="Ito T."/>
            <person name="Ito Y."/>
            <person name="Ito Y."/>
            <person name="Iwabuchi A."/>
            <person name="Kamiya K."/>
            <person name="Karasawa W."/>
            <person name="Kurita K."/>
            <person name="Katagiri S."/>
            <person name="Kikuta A."/>
            <person name="Kobayashi H."/>
            <person name="Kobayashi N."/>
            <person name="Machita K."/>
            <person name="Maehara T."/>
            <person name="Masukawa M."/>
            <person name="Mizubayashi T."/>
            <person name="Mukai Y."/>
            <person name="Nagasaki H."/>
            <person name="Nagata Y."/>
            <person name="Naito S."/>
            <person name="Nakashima M."/>
            <person name="Nakama Y."/>
            <person name="Nakamichi Y."/>
            <person name="Nakamura M."/>
            <person name="Meguro A."/>
            <person name="Negishi M."/>
            <person name="Ohta I."/>
            <person name="Ohta T."/>
            <person name="Okamoto M."/>
            <person name="Ono N."/>
            <person name="Saji S."/>
            <person name="Sakaguchi M."/>
            <person name="Sakai K."/>
            <person name="Shibata M."/>
            <person name="Shimokawa T."/>
            <person name="Song J."/>
            <person name="Takazaki Y."/>
            <person name="Terasawa K."/>
            <person name="Tsugane M."/>
            <person name="Tsuji K."/>
            <person name="Ueda S."/>
            <person name="Waki K."/>
            <person name="Yamagata H."/>
            <person name="Yamamoto M."/>
            <person name="Yamamoto S."/>
            <person name="Yamane H."/>
            <person name="Yoshiki S."/>
            <person name="Yoshihara R."/>
            <person name="Yukawa K."/>
            <person name="Zhong H."/>
            <person name="Yano M."/>
            <person name="Yuan Q."/>
            <person name="Ouyang S."/>
            <person name="Liu J."/>
            <person name="Jones K.M."/>
            <person name="Gansberger K."/>
            <person name="Moffat K."/>
            <person name="Hill J."/>
            <person name="Bera J."/>
            <person name="Fadrosh D."/>
            <person name="Jin S."/>
            <person name="Johri S."/>
            <person name="Kim M."/>
            <person name="Overton L."/>
            <person name="Reardon M."/>
            <person name="Tsitrin T."/>
            <person name="Vuong H."/>
            <person name="Weaver B."/>
            <person name="Ciecko A."/>
            <person name="Tallon L."/>
            <person name="Jackson J."/>
            <person name="Pai G."/>
            <person name="Aken S.V."/>
            <person name="Utterback T."/>
            <person name="Reidmuller S."/>
            <person name="Feldblyum T."/>
            <person name="Hsiao J."/>
            <person name="Zismann V."/>
            <person name="Iobst S."/>
            <person name="de Vazeille A.R."/>
            <person name="Buell C.R."/>
            <person name="Ying K."/>
            <person name="Li Y."/>
            <person name="Lu T."/>
            <person name="Huang Y."/>
            <person name="Zhao Q."/>
            <person name="Feng Q."/>
            <person name="Zhang L."/>
            <person name="Zhu J."/>
            <person name="Weng Q."/>
            <person name="Mu J."/>
            <person name="Lu Y."/>
            <person name="Fan D."/>
            <person name="Liu Y."/>
            <person name="Guan J."/>
            <person name="Zhang Y."/>
            <person name="Yu S."/>
            <person name="Liu X."/>
            <person name="Zhang Y."/>
            <person name="Hong G."/>
            <person name="Han B."/>
            <person name="Choisne N."/>
            <person name="Demange N."/>
            <person name="Orjeda G."/>
            <person name="Samain S."/>
            <person name="Cattolico L."/>
            <person name="Pelletier E."/>
            <person name="Couloux A."/>
            <person name="Segurens B."/>
            <person name="Wincker P."/>
            <person name="D'Hont A."/>
            <person name="Scarpelli C."/>
            <person name="Weissenbach J."/>
            <person name="Salanoubat M."/>
            <person name="Quetier F."/>
            <person name="Yu Y."/>
            <person name="Kim H.R."/>
            <person name="Rambo T."/>
            <person name="Currie J."/>
            <person name="Collura K."/>
            <person name="Luo M."/>
            <person name="Yang T."/>
            <person name="Ammiraju J.S.S."/>
            <person name="Engler F."/>
            <person name="Soderlund C."/>
            <person name="Wing R.A."/>
            <person name="Palmer L.E."/>
            <person name="de la Bastide M."/>
            <person name="Spiegel L."/>
            <person name="Nascimento L."/>
            <person name="Zutavern T."/>
            <person name="O'Shaughnessy A."/>
            <person name="Dike S."/>
            <person name="Dedhia N."/>
            <person name="Preston R."/>
            <person name="Balija V."/>
            <person name="McCombie W.R."/>
            <person name="Chow T."/>
            <person name="Chen H."/>
            <person name="Chung M."/>
            <person name="Chen C."/>
            <person name="Shaw J."/>
            <person name="Wu H."/>
            <person name="Hsiao K."/>
            <person name="Chao Y."/>
            <person name="Chu M."/>
            <person name="Cheng C."/>
            <person name="Hour A."/>
            <person name="Lee P."/>
            <person name="Lin S."/>
            <person name="Lin Y."/>
            <person name="Liou J."/>
            <person name="Liu S."/>
            <person name="Hsing Y."/>
            <person name="Raghuvanshi S."/>
            <person name="Mohanty A."/>
            <person name="Bharti A.K."/>
            <person name="Gaur A."/>
            <person name="Gupta V."/>
            <person name="Kumar D."/>
            <person name="Ravi V."/>
            <person name="Vij S."/>
            <person name="Kapur A."/>
            <person name="Khurana P."/>
            <person name="Khurana P."/>
            <person name="Khurana J.P."/>
            <person name="Tyagi A.K."/>
            <person name="Gaikwad K."/>
            <person name="Singh A."/>
            <person name="Dalal V."/>
            <person name="Srivastava S."/>
            <person name="Dixit A."/>
            <person name="Pal A.K."/>
            <person name="Ghazi I.A."/>
            <person name="Yadav M."/>
            <person name="Pandit A."/>
            <person name="Bhargava A."/>
            <person name="Sureshbabu K."/>
            <person name="Batra K."/>
            <person name="Sharma T.R."/>
            <person name="Mohapatra T."/>
            <person name="Singh N.K."/>
            <person name="Messing J."/>
            <person name="Nelson A.B."/>
            <person name="Fuks G."/>
            <person name="Kavchok S."/>
            <person name="Keizer G."/>
            <person name="Linton E."/>
            <person name="Llaca V."/>
            <person name="Song R."/>
            <person name="Tanyolac B."/>
            <person name="Young S."/>
            <person name="Ho-Il K."/>
            <person name="Hahn J.H."/>
            <person name="Sangsakoo G."/>
            <person name="Vanavichit A."/>
            <person name="de Mattos Luiz.A.T."/>
            <person name="Zimmer P.D."/>
            <person name="Malone G."/>
            <person name="Dellagostin O."/>
            <person name="de Oliveira A.C."/>
            <person name="Bevan M."/>
            <person name="Bancroft I."/>
            <person name="Minx P."/>
            <person name="Cordum H."/>
            <person name="Wilson R."/>
            <person name="Cheng Z."/>
            <person name="Jin W."/>
            <person name="Jiang J."/>
            <person name="Leong S.A."/>
            <person name="Iwama H."/>
            <person name="Gojobori T."/>
            <person name="Itoh T."/>
            <person name="Niimura Y."/>
            <person name="Fujii Y."/>
            <person name="Habara T."/>
            <person name="Sakai H."/>
            <person name="Sato Y."/>
            <person name="Wilson G."/>
            <person name="Kumar K."/>
            <person name="McCouch S."/>
            <person name="Juretic N."/>
            <person name="Hoen D."/>
            <person name="Wright S."/>
            <person name="Bruskiewich R."/>
            <person name="Bureau T."/>
            <person name="Miyao A."/>
            <person name="Hirochika H."/>
            <person name="Nishikawa T."/>
            <person name="Kadowaki K."/>
            <person name="Sugiura M."/>
            <person name="Burr B."/>
            <person name="Sasaki T."/>
        </authorList>
    </citation>
    <scope>NUCLEOTIDE SEQUENCE [LARGE SCALE GENOMIC DNA]</scope>
    <source>
        <strain evidence="2">cv. Nipponbare</strain>
    </source>
</reference>
<accession>Q6ES47</accession>
<name>Q6ES47_ORYSJ</name>
<evidence type="ECO:0000313" key="1">
    <source>
        <dbReference type="EMBL" id="BAD28523.1"/>
    </source>
</evidence>
<sequence>MGRSYIEVAGSDTPVTDATGVEHEIKRQLPDRVRRWRGEEGRRGATEEIHATTTSMAPVINEYDPHAGKAGLANSDDTGIVMAMDNVDGGKREGTGSAEIGGG</sequence>
<organism evidence="1 2">
    <name type="scientific">Oryza sativa subsp. japonica</name>
    <name type="common">Rice</name>
    <dbReference type="NCBI Taxonomy" id="39947"/>
    <lineage>
        <taxon>Eukaryota</taxon>
        <taxon>Viridiplantae</taxon>
        <taxon>Streptophyta</taxon>
        <taxon>Embryophyta</taxon>
        <taxon>Tracheophyta</taxon>
        <taxon>Spermatophyta</taxon>
        <taxon>Magnoliopsida</taxon>
        <taxon>Liliopsida</taxon>
        <taxon>Poales</taxon>
        <taxon>Poaceae</taxon>
        <taxon>BOP clade</taxon>
        <taxon>Oryzoideae</taxon>
        <taxon>Oryzeae</taxon>
        <taxon>Oryzinae</taxon>
        <taxon>Oryza</taxon>
        <taxon>Oryza sativa</taxon>
    </lineage>
</organism>
<dbReference type="EMBL" id="AP005321">
    <property type="protein sequence ID" value="BAD28523.1"/>
    <property type="molecule type" value="Genomic_DNA"/>
</dbReference>
<reference evidence="2" key="2">
    <citation type="journal article" date="2008" name="Nucleic Acids Res.">
        <title>The rice annotation project database (RAP-DB): 2008 update.</title>
        <authorList>
            <consortium name="The rice annotation project (RAP)"/>
        </authorList>
    </citation>
    <scope>GENOME REANNOTATION</scope>
    <source>
        <strain evidence="2">cv. Nipponbare</strain>
    </source>
</reference>
<proteinExistence type="predicted"/>
<evidence type="ECO:0000313" key="2">
    <source>
        <dbReference type="Proteomes" id="UP000000763"/>
    </source>
</evidence>